<dbReference type="AlphaFoldDB" id="A0A1I1SWW9"/>
<keyword evidence="3" id="KW-1185">Reference proteome</keyword>
<dbReference type="InterPro" id="IPR030395">
    <property type="entry name" value="GP_PDE_dom"/>
</dbReference>
<evidence type="ECO:0000313" key="2">
    <source>
        <dbReference type="EMBL" id="SFD50989.1"/>
    </source>
</evidence>
<evidence type="ECO:0000259" key="1">
    <source>
        <dbReference type="PROSITE" id="PS51704"/>
    </source>
</evidence>
<dbReference type="GO" id="GO:0006629">
    <property type="term" value="P:lipid metabolic process"/>
    <property type="evidence" value="ECO:0007669"/>
    <property type="project" value="InterPro"/>
</dbReference>
<evidence type="ECO:0000313" key="3">
    <source>
        <dbReference type="Proteomes" id="UP000198855"/>
    </source>
</evidence>
<sequence>MKRPMVGAHTGSGASPDNTLASFLEGVQSGADIVEVDVHAAKDGTAVLLHDDSPYLLTCTFEQLNSPAMRRRLDPAYAEHEIATLEQILQLSDRLGTKLNIDLKSAASILPTVRLIRQYGAQERVHITGYSETMTARFPDIPVMINTPVKVEAWQPEQYDKYDKFAQRVCEAAKRDGYAGLNMNYRTCFEPIVETAHAHGLTVWVYTVNEPAQMERFIRMGVDAITTRKPEMLLGFLTK</sequence>
<gene>
    <name evidence="2" type="ORF">SAMN05216378_0255</name>
</gene>
<dbReference type="Pfam" id="PF03009">
    <property type="entry name" value="GDPD"/>
    <property type="match status" value="1"/>
</dbReference>
<dbReference type="STRING" id="1045775.SAMN05216378_0255"/>
<dbReference type="Gene3D" id="3.20.20.190">
    <property type="entry name" value="Phosphatidylinositol (PI) phosphodiesterase"/>
    <property type="match status" value="1"/>
</dbReference>
<dbReference type="CDD" id="cd08556">
    <property type="entry name" value="GDPD"/>
    <property type="match status" value="1"/>
</dbReference>
<dbReference type="RefSeq" id="WP_245772837.1">
    <property type="nucleotide sequence ID" value="NZ_FOMT01000001.1"/>
</dbReference>
<dbReference type="PANTHER" id="PTHR46211:SF14">
    <property type="entry name" value="GLYCEROPHOSPHODIESTER PHOSPHODIESTERASE"/>
    <property type="match status" value="1"/>
</dbReference>
<proteinExistence type="predicted"/>
<accession>A0A1I1SWW9</accession>
<dbReference type="GO" id="GO:0008081">
    <property type="term" value="F:phosphoric diester hydrolase activity"/>
    <property type="evidence" value="ECO:0007669"/>
    <property type="project" value="InterPro"/>
</dbReference>
<dbReference type="InterPro" id="IPR017946">
    <property type="entry name" value="PLC-like_Pdiesterase_TIM-brl"/>
</dbReference>
<dbReference type="SUPFAM" id="SSF51695">
    <property type="entry name" value="PLC-like phosphodiesterases"/>
    <property type="match status" value="1"/>
</dbReference>
<dbReference type="EMBL" id="FOMT01000001">
    <property type="protein sequence ID" value="SFD50989.1"/>
    <property type="molecule type" value="Genomic_DNA"/>
</dbReference>
<dbReference type="PROSITE" id="PS51704">
    <property type="entry name" value="GP_PDE"/>
    <property type="match status" value="1"/>
</dbReference>
<feature type="domain" description="GP-PDE" evidence="1">
    <location>
        <begin position="4"/>
        <end position="237"/>
    </location>
</feature>
<dbReference type="Proteomes" id="UP000198855">
    <property type="component" value="Unassembled WGS sequence"/>
</dbReference>
<organism evidence="2 3">
    <name type="scientific">Paenibacillus catalpae</name>
    <dbReference type="NCBI Taxonomy" id="1045775"/>
    <lineage>
        <taxon>Bacteria</taxon>
        <taxon>Bacillati</taxon>
        <taxon>Bacillota</taxon>
        <taxon>Bacilli</taxon>
        <taxon>Bacillales</taxon>
        <taxon>Paenibacillaceae</taxon>
        <taxon>Paenibacillus</taxon>
    </lineage>
</organism>
<protein>
    <submittedName>
        <fullName evidence="2">Glycerophosphoryl diester phosphodiesterase</fullName>
    </submittedName>
</protein>
<name>A0A1I1SWW9_9BACL</name>
<reference evidence="3" key="1">
    <citation type="submission" date="2016-10" db="EMBL/GenBank/DDBJ databases">
        <authorList>
            <person name="Varghese N."/>
            <person name="Submissions S."/>
        </authorList>
    </citation>
    <scope>NUCLEOTIDE SEQUENCE [LARGE SCALE GENOMIC DNA]</scope>
    <source>
        <strain evidence="3">CGMCC 1.10784</strain>
    </source>
</reference>
<dbReference type="PANTHER" id="PTHR46211">
    <property type="entry name" value="GLYCEROPHOSPHORYL DIESTER PHOSPHODIESTERASE"/>
    <property type="match status" value="1"/>
</dbReference>